<reference evidence="13" key="1">
    <citation type="submission" date="2020-02" db="EMBL/GenBank/DDBJ databases">
        <title>Relaxed selection underlies rapid genomic changes in the transitions from sociality to social parasitism in ants.</title>
        <authorList>
            <person name="Bi X."/>
        </authorList>
    </citation>
    <scope>NUCLEOTIDE SEQUENCE</scope>
    <source>
        <strain evidence="13">BGI-DK2013a</strain>
        <tissue evidence="13">Whole body</tissue>
    </source>
</reference>
<dbReference type="InterPro" id="IPR001680">
    <property type="entry name" value="WD40_rpt"/>
</dbReference>
<evidence type="ECO:0000256" key="8">
    <source>
        <dbReference type="ARBA" id="ARBA00022792"/>
    </source>
</evidence>
<evidence type="ECO:0000313" key="13">
    <source>
        <dbReference type="EMBL" id="KAG5314620.1"/>
    </source>
</evidence>
<dbReference type="InterPro" id="IPR048975">
    <property type="entry name" value="WHD_APAF1"/>
</dbReference>
<dbReference type="GO" id="GO:0042981">
    <property type="term" value="P:regulation of apoptotic process"/>
    <property type="evidence" value="ECO:0007669"/>
    <property type="project" value="InterPro"/>
</dbReference>
<dbReference type="GO" id="GO:0005743">
    <property type="term" value="C:mitochondrial inner membrane"/>
    <property type="evidence" value="ECO:0007669"/>
    <property type="project" value="UniProtKB-SubCell"/>
</dbReference>
<keyword evidence="6" id="KW-0053">Apoptosis</keyword>
<evidence type="ECO:0000256" key="2">
    <source>
        <dbReference type="ARBA" id="ARBA00006416"/>
    </source>
</evidence>
<keyword evidence="9" id="KW-1133">Transmembrane helix</keyword>
<accession>A0A836JPF8</accession>
<evidence type="ECO:0000256" key="4">
    <source>
        <dbReference type="ARBA" id="ARBA00022574"/>
    </source>
</evidence>
<dbReference type="Pfam" id="PF03650">
    <property type="entry name" value="MPC"/>
    <property type="match status" value="1"/>
</dbReference>
<feature type="domain" description="CARD" evidence="12">
    <location>
        <begin position="1"/>
        <end position="78"/>
    </location>
</feature>
<dbReference type="GO" id="GO:0043531">
    <property type="term" value="F:ADP binding"/>
    <property type="evidence" value="ECO:0007669"/>
    <property type="project" value="InterPro"/>
</dbReference>
<evidence type="ECO:0000256" key="6">
    <source>
        <dbReference type="ARBA" id="ARBA00022703"/>
    </source>
</evidence>
<keyword evidence="5" id="KW-0812">Transmembrane</keyword>
<gene>
    <name evidence="13" type="primary">Apaf1</name>
    <name evidence="13" type="ORF">G6Z75_0009087</name>
</gene>
<dbReference type="InterPro" id="IPR041452">
    <property type="entry name" value="APAF1_C"/>
</dbReference>
<dbReference type="InterPro" id="IPR002182">
    <property type="entry name" value="NB-ARC"/>
</dbReference>
<keyword evidence="11" id="KW-0472">Membrane</keyword>
<organism evidence="13 14">
    <name type="scientific">Acromyrmex insinuator</name>
    <dbReference type="NCBI Taxonomy" id="230686"/>
    <lineage>
        <taxon>Eukaryota</taxon>
        <taxon>Metazoa</taxon>
        <taxon>Ecdysozoa</taxon>
        <taxon>Arthropoda</taxon>
        <taxon>Hexapoda</taxon>
        <taxon>Insecta</taxon>
        <taxon>Pterygota</taxon>
        <taxon>Neoptera</taxon>
        <taxon>Endopterygota</taxon>
        <taxon>Hymenoptera</taxon>
        <taxon>Apocrita</taxon>
        <taxon>Aculeata</taxon>
        <taxon>Formicoidea</taxon>
        <taxon>Formicidae</taxon>
        <taxon>Myrmicinae</taxon>
        <taxon>Acromyrmex</taxon>
    </lineage>
</organism>
<keyword evidence="8" id="KW-0999">Mitochondrion inner membrane</keyword>
<dbReference type="Gene3D" id="1.10.10.10">
    <property type="entry name" value="Winged helix-like DNA-binding domain superfamily/Winged helix DNA-binding domain"/>
    <property type="match status" value="1"/>
</dbReference>
<dbReference type="SUPFAM" id="SSF47986">
    <property type="entry name" value="DEATH domain"/>
    <property type="match status" value="1"/>
</dbReference>
<dbReference type="GO" id="GO:0006915">
    <property type="term" value="P:apoptotic process"/>
    <property type="evidence" value="ECO:0007669"/>
    <property type="project" value="UniProtKB-KW"/>
</dbReference>
<evidence type="ECO:0000256" key="1">
    <source>
        <dbReference type="ARBA" id="ARBA00004448"/>
    </source>
</evidence>
<dbReference type="Pfam" id="PF21296">
    <property type="entry name" value="WHD_APAF1"/>
    <property type="match status" value="1"/>
</dbReference>
<feature type="non-terminal residue" evidence="13">
    <location>
        <position position="1"/>
    </location>
</feature>
<proteinExistence type="inferred from homology"/>
<dbReference type="InterPro" id="IPR001315">
    <property type="entry name" value="CARD"/>
</dbReference>
<dbReference type="GO" id="GO:0006850">
    <property type="term" value="P:pyruvate import into mitochondria"/>
    <property type="evidence" value="ECO:0007669"/>
    <property type="project" value="InterPro"/>
</dbReference>
<comment type="caution">
    <text evidence="13">The sequence shown here is derived from an EMBL/GenBank/DDBJ whole genome shotgun (WGS) entry which is preliminary data.</text>
</comment>
<dbReference type="PROSITE" id="PS50209">
    <property type="entry name" value="CARD"/>
    <property type="match status" value="1"/>
</dbReference>
<dbReference type="SUPFAM" id="SSF50978">
    <property type="entry name" value="WD40 repeat-like"/>
    <property type="match status" value="2"/>
</dbReference>
<dbReference type="PANTHER" id="PTHR22845:SF5">
    <property type="entry name" value="APOPTOTIC PROTEASE-ACTIVATING FACTOR 1"/>
    <property type="match status" value="1"/>
</dbReference>
<dbReference type="InterPro" id="IPR027417">
    <property type="entry name" value="P-loop_NTPase"/>
</dbReference>
<feature type="non-terminal residue" evidence="13">
    <location>
        <position position="1284"/>
    </location>
</feature>
<comment type="subcellular location">
    <subcellularLocation>
        <location evidence="1">Mitochondrion inner membrane</location>
        <topology evidence="1">Multi-pass membrane protein</topology>
    </subcellularLocation>
</comment>
<dbReference type="InterPro" id="IPR005336">
    <property type="entry name" value="MPC"/>
</dbReference>
<evidence type="ECO:0000313" key="14">
    <source>
        <dbReference type="Proteomes" id="UP000667349"/>
    </source>
</evidence>
<dbReference type="SMART" id="SM00320">
    <property type="entry name" value="WD40"/>
    <property type="match status" value="4"/>
</dbReference>
<dbReference type="Gene3D" id="1.10.533.10">
    <property type="entry name" value="Death Domain, Fas"/>
    <property type="match status" value="1"/>
</dbReference>
<evidence type="ECO:0000259" key="12">
    <source>
        <dbReference type="PROSITE" id="PS50209"/>
    </source>
</evidence>
<evidence type="ECO:0000256" key="9">
    <source>
        <dbReference type="ARBA" id="ARBA00022989"/>
    </source>
</evidence>
<evidence type="ECO:0000256" key="10">
    <source>
        <dbReference type="ARBA" id="ARBA00023128"/>
    </source>
</evidence>
<keyword evidence="4" id="KW-0853">WD repeat</keyword>
<dbReference type="Gene3D" id="2.130.10.10">
    <property type="entry name" value="YVTN repeat-like/Quinoprotein amine dehydrogenase"/>
    <property type="match status" value="3"/>
</dbReference>
<keyword evidence="7" id="KW-0677">Repeat</keyword>
<dbReference type="PANTHER" id="PTHR22845">
    <property type="entry name" value="APOPTOTIC PROTEASE-ACTIVATING FACTOR 1"/>
    <property type="match status" value="1"/>
</dbReference>
<sequence length="1284" mass="148254">MEKLYKDILIRLRKNIIDDLDVDNDIIQPLRNEYIITEDHIKNIYIGATKEERAAKLLDILPLCGANAFGVFHQSLKHHYDWLSDEIDIMLGNYEKETNGVTDYYAGPLNIPPLSPLTVTRQEKINQLKKALQELIPTKYIALHGMKGFGKSSLVASTLKDVKLVKNLFSNQVYWIKFADDGSLDEEILIQLNTLYYNVRNLEIQPELFSSLERNSLIQYLKYYFNKQENCNALLILDDVHNEQIINTFDFQCKTLVLTDNIDVVLKKRPKIIEMNDGFTEAETLGLFAKALEMDVKKVMNEFWKKQETIFDICIKQLKPDLKKYYEDLAIFCEDVNIASKTLEIFWRKGALEIEELMLDLCHKSLAARIWNNDLKTYIYGVHDLLLTHLRKKRTDDELIQMHKSIIEKYRQYCNNDFSKLPNDNYIYLYIGYHLEQAKLFEEFPRLYLNFDFIQAKLTHAGLNDLLLDLRKYRKYITLNSTDEYVVKVSDLERFLQEQASVIIEHKHKKCLDIIQIAMNHSSQDYITQTAKDLAMRRQEFLYLSHKKSSQHANISLTEEIPRNICTSSFTNNNPELVLTGNTSGKIILYDFQGTQRKIFNGHGEECSIKKIIVSMASDCFLSLSSAGIIKLFSLSEENDEFYQNYMNIGSPRQKQNFWSDPYSNLKGQDDSLAEFKVKNEIILDMAFGREENYIAACTNKATIQIWDRNGNTMFTLTDPKYQYIMKMAFTTNASLLHIMDESKGAFFVFTNYGNDYTTYQYVTCYNLQLKSASKEVIFFHHVPMHDDSLIVVTKKEAMYVKWCRRIENCVYNFNRKLKGYIDEKVTYVCATITYDGEYLILADSAGFINVWNTDSGFQPVAIYKSRVISLDSFPFKDCHVICGSGDGALYRWKLPIQTSNDLPRKCLFDAIVSCDEMDIVVKESPSKIIIMSCGEKMIKESELIKGEISNLQLSADGTKALYVIDNKIIELLDITTGIITEVLQVDKPIQFVKIINLLNRDIILCRWEDDNLKIINIQKRMEIAQLFFNASPITQLCWAPVTIDVPILLSLTSDELIWWNIALAKDMTRTQNMRNRISRSISAPSFSSNAFWNQRVPNSRSVDVNVSRIQNEMISSTASSDIINNISSYWKNKKGKNPEIPELLTVVALPQNRDGKICISPDFTKYVMVDMYGSINTFKLINYRPQTIFFWAPAFKWGLVIAGLGDLQRPANKISVSQSCALGITGLIWTRYSLVITPRNWNLFSVNLFVAFTAIYQITRALRYQRQQVALEAAKMIPSDSAH</sequence>
<dbReference type="InterPro" id="IPR036388">
    <property type="entry name" value="WH-like_DNA-bd_sf"/>
</dbReference>
<dbReference type="Proteomes" id="UP000667349">
    <property type="component" value="Unassembled WGS sequence"/>
</dbReference>
<dbReference type="Pfam" id="PF00619">
    <property type="entry name" value="CARD"/>
    <property type="match status" value="1"/>
</dbReference>
<keyword evidence="10" id="KW-0496">Mitochondrion</keyword>
<dbReference type="Pfam" id="PF00931">
    <property type="entry name" value="NB-ARC"/>
    <property type="match status" value="1"/>
</dbReference>
<dbReference type="Gene3D" id="1.25.40.370">
    <property type="match status" value="1"/>
</dbReference>
<dbReference type="InterPro" id="IPR011029">
    <property type="entry name" value="DEATH-like_dom_sf"/>
</dbReference>
<dbReference type="SUPFAM" id="SSF52540">
    <property type="entry name" value="P-loop containing nucleoside triphosphate hydrolases"/>
    <property type="match status" value="1"/>
</dbReference>
<keyword evidence="3" id="KW-0813">Transport</keyword>
<protein>
    <submittedName>
        <fullName evidence="13">APAF factor</fullName>
    </submittedName>
</protein>
<dbReference type="GO" id="GO:0005829">
    <property type="term" value="C:cytosol"/>
    <property type="evidence" value="ECO:0007669"/>
    <property type="project" value="UniProtKB-ARBA"/>
</dbReference>
<dbReference type="InterPro" id="IPR036322">
    <property type="entry name" value="WD40_repeat_dom_sf"/>
</dbReference>
<comment type="similarity">
    <text evidence="2">Belongs to the mitochondrial pyruvate carrier (MPC) (TC 2.A.105) family.</text>
</comment>
<evidence type="ECO:0000256" key="5">
    <source>
        <dbReference type="ARBA" id="ARBA00022692"/>
    </source>
</evidence>
<evidence type="ECO:0000256" key="11">
    <source>
        <dbReference type="ARBA" id="ARBA00023136"/>
    </source>
</evidence>
<dbReference type="Gene3D" id="3.40.50.300">
    <property type="entry name" value="P-loop containing nucleotide triphosphate hydrolases"/>
    <property type="match status" value="1"/>
</dbReference>
<dbReference type="EMBL" id="JAANHZ010000173">
    <property type="protein sequence ID" value="KAG5314620.1"/>
    <property type="molecule type" value="Genomic_DNA"/>
</dbReference>
<name>A0A836JPF8_9HYME</name>
<dbReference type="InterPro" id="IPR015943">
    <property type="entry name" value="WD40/YVTN_repeat-like_dom_sf"/>
</dbReference>
<keyword evidence="14" id="KW-1185">Reference proteome</keyword>
<evidence type="ECO:0000256" key="7">
    <source>
        <dbReference type="ARBA" id="ARBA00022737"/>
    </source>
</evidence>
<evidence type="ECO:0000256" key="3">
    <source>
        <dbReference type="ARBA" id="ARBA00022448"/>
    </source>
</evidence>
<dbReference type="Pfam" id="PF17908">
    <property type="entry name" value="APAF1_C"/>
    <property type="match status" value="1"/>
</dbReference>
<dbReference type="CDD" id="cd01671">
    <property type="entry name" value="CARD"/>
    <property type="match status" value="1"/>
</dbReference>